<organism evidence="4 5">
    <name type="scientific">Promicromonospora soli</name>
    <dbReference type="NCBI Taxonomy" id="2035533"/>
    <lineage>
        <taxon>Bacteria</taxon>
        <taxon>Bacillati</taxon>
        <taxon>Actinomycetota</taxon>
        <taxon>Actinomycetes</taxon>
        <taxon>Micrococcales</taxon>
        <taxon>Promicromonosporaceae</taxon>
        <taxon>Promicromonospora</taxon>
    </lineage>
</organism>
<feature type="transmembrane region" description="Helical" evidence="2">
    <location>
        <begin position="62"/>
        <end position="87"/>
    </location>
</feature>
<gene>
    <name evidence="4" type="ORF">GCM10017772_25010</name>
</gene>
<reference evidence="4" key="1">
    <citation type="journal article" date="2014" name="Int. J. Syst. Evol. Microbiol.">
        <title>Complete genome sequence of Corynebacterium casei LMG S-19264T (=DSM 44701T), isolated from a smear-ripened cheese.</title>
        <authorList>
            <consortium name="US DOE Joint Genome Institute (JGI-PGF)"/>
            <person name="Walter F."/>
            <person name="Albersmeier A."/>
            <person name="Kalinowski J."/>
            <person name="Ruckert C."/>
        </authorList>
    </citation>
    <scope>NUCLEOTIDE SEQUENCE</scope>
    <source>
        <strain evidence="4">CGMCC 4.7398</strain>
    </source>
</reference>
<sequence>MNTTEDASAAEQREGTWCGLLGLLTLSLALAAAAGTLGARTWQVGTGLGSALFPVEDIVELAAVAVGTVVAGRVGLHALVALVCVLADRRGRRWVAGERAVARHAPALVRRLARAAAGAGLGLALATPTAMALPNTLGVPVAANAGPPVVLDLRWQPTDPETTDRRPAPERASLVNRSQRTGMQREPLVVVEPGDTLWAIAADQLATDQTATDQTADAEIAAAVTQWHNTNRAVLGSNPDLIRPGTVLRLP</sequence>
<dbReference type="EMBL" id="BNAS01000003">
    <property type="protein sequence ID" value="GHH73437.1"/>
    <property type="molecule type" value="Genomic_DNA"/>
</dbReference>
<keyword evidence="2" id="KW-0812">Transmembrane</keyword>
<dbReference type="AlphaFoldDB" id="A0A919KUY5"/>
<dbReference type="Proteomes" id="UP000627369">
    <property type="component" value="Unassembled WGS sequence"/>
</dbReference>
<evidence type="ECO:0000259" key="3">
    <source>
        <dbReference type="Pfam" id="PF01476"/>
    </source>
</evidence>
<dbReference type="InterPro" id="IPR018392">
    <property type="entry name" value="LysM"/>
</dbReference>
<dbReference type="CDD" id="cd00118">
    <property type="entry name" value="LysM"/>
    <property type="match status" value="1"/>
</dbReference>
<dbReference type="Pfam" id="PF01476">
    <property type="entry name" value="LysM"/>
    <property type="match status" value="1"/>
</dbReference>
<keyword evidence="2" id="KW-1133">Transmembrane helix</keyword>
<name>A0A919KUY5_9MICO</name>
<dbReference type="Gene3D" id="3.10.350.10">
    <property type="entry name" value="LysM domain"/>
    <property type="match status" value="1"/>
</dbReference>
<keyword evidence="5" id="KW-1185">Reference proteome</keyword>
<dbReference type="InterPro" id="IPR036779">
    <property type="entry name" value="LysM_dom_sf"/>
</dbReference>
<protein>
    <recommendedName>
        <fullName evidence="3">LysM domain-containing protein</fullName>
    </recommendedName>
</protein>
<evidence type="ECO:0000313" key="5">
    <source>
        <dbReference type="Proteomes" id="UP000627369"/>
    </source>
</evidence>
<feature type="domain" description="LysM" evidence="3">
    <location>
        <begin position="190"/>
        <end position="204"/>
    </location>
</feature>
<evidence type="ECO:0000313" key="4">
    <source>
        <dbReference type="EMBL" id="GHH73437.1"/>
    </source>
</evidence>
<evidence type="ECO:0000256" key="2">
    <source>
        <dbReference type="SAM" id="Phobius"/>
    </source>
</evidence>
<keyword evidence="2" id="KW-0472">Membrane</keyword>
<accession>A0A919KUY5</accession>
<comment type="caution">
    <text evidence="4">The sequence shown here is derived from an EMBL/GenBank/DDBJ whole genome shotgun (WGS) entry which is preliminary data.</text>
</comment>
<reference evidence="4" key="2">
    <citation type="submission" date="2020-09" db="EMBL/GenBank/DDBJ databases">
        <authorList>
            <person name="Sun Q."/>
            <person name="Zhou Y."/>
        </authorList>
    </citation>
    <scope>NUCLEOTIDE SEQUENCE</scope>
    <source>
        <strain evidence="4">CGMCC 4.7398</strain>
    </source>
</reference>
<feature type="transmembrane region" description="Helical" evidence="2">
    <location>
        <begin position="20"/>
        <end position="42"/>
    </location>
</feature>
<feature type="region of interest" description="Disordered" evidence="1">
    <location>
        <begin position="157"/>
        <end position="182"/>
    </location>
</feature>
<dbReference type="RefSeq" id="WP_189669587.1">
    <property type="nucleotide sequence ID" value="NZ_BNAS01000003.1"/>
</dbReference>
<evidence type="ECO:0000256" key="1">
    <source>
        <dbReference type="SAM" id="MobiDB-lite"/>
    </source>
</evidence>
<proteinExistence type="predicted"/>